<dbReference type="InterPro" id="IPR022682">
    <property type="entry name" value="Calpain_domain_III"/>
</dbReference>
<dbReference type="InParanoid" id="A0A4W3JXU9"/>
<accession>A0A4W3JXU9</accession>
<dbReference type="Gene3D" id="2.60.120.380">
    <property type="match status" value="1"/>
</dbReference>
<reference evidence="3" key="3">
    <citation type="journal article" date="2014" name="Nature">
        <title>Elephant shark genome provides unique insights into gnathostome evolution.</title>
        <authorList>
            <consortium name="International Elephant Shark Genome Sequencing Consortium"/>
            <person name="Venkatesh B."/>
            <person name="Lee A.P."/>
            <person name="Ravi V."/>
            <person name="Maurya A.K."/>
            <person name="Lian M.M."/>
            <person name="Swann J.B."/>
            <person name="Ohta Y."/>
            <person name="Flajnik M.F."/>
            <person name="Sutoh Y."/>
            <person name="Kasahara M."/>
            <person name="Hoon S."/>
            <person name="Gangu V."/>
            <person name="Roy S.W."/>
            <person name="Irimia M."/>
            <person name="Korzh V."/>
            <person name="Kondrychyn I."/>
            <person name="Lim Z.W."/>
            <person name="Tay B.H."/>
            <person name="Tohari S."/>
            <person name="Kong K.W."/>
            <person name="Ho S."/>
            <person name="Lorente-Galdos B."/>
            <person name="Quilez J."/>
            <person name="Marques-Bonet T."/>
            <person name="Raney B.J."/>
            <person name="Ingham P.W."/>
            <person name="Tay A."/>
            <person name="Hillier L.W."/>
            <person name="Minx P."/>
            <person name="Boehm T."/>
            <person name="Wilson R.K."/>
            <person name="Brenner S."/>
            <person name="Warren W.C."/>
        </authorList>
    </citation>
    <scope>NUCLEOTIDE SEQUENCE [LARGE SCALE GENOMIC DNA]</scope>
</reference>
<dbReference type="SUPFAM" id="SSF49758">
    <property type="entry name" value="Calpain large subunit, middle domain (domain III)"/>
    <property type="match status" value="1"/>
</dbReference>
<dbReference type="AlphaFoldDB" id="A0A4W3JXU9"/>
<dbReference type="Ensembl" id="ENSCMIT00000044504.1">
    <property type="protein sequence ID" value="ENSCMIP00000043876.1"/>
    <property type="gene ID" value="ENSCMIG00000018176.1"/>
</dbReference>
<evidence type="ECO:0000313" key="2">
    <source>
        <dbReference type="Ensembl" id="ENSCMIP00000043876.1"/>
    </source>
</evidence>
<organism evidence="2 3">
    <name type="scientific">Callorhinchus milii</name>
    <name type="common">Ghost shark</name>
    <dbReference type="NCBI Taxonomy" id="7868"/>
    <lineage>
        <taxon>Eukaryota</taxon>
        <taxon>Metazoa</taxon>
        <taxon>Chordata</taxon>
        <taxon>Craniata</taxon>
        <taxon>Vertebrata</taxon>
        <taxon>Chondrichthyes</taxon>
        <taxon>Holocephali</taxon>
        <taxon>Chimaeriformes</taxon>
        <taxon>Callorhinchidae</taxon>
        <taxon>Callorhinchus</taxon>
    </lineage>
</organism>
<reference evidence="2" key="5">
    <citation type="submission" date="2025-09" db="UniProtKB">
        <authorList>
            <consortium name="Ensembl"/>
        </authorList>
    </citation>
    <scope>IDENTIFICATION</scope>
</reference>
<reference evidence="2" key="4">
    <citation type="submission" date="2025-08" db="UniProtKB">
        <authorList>
            <consortium name="Ensembl"/>
        </authorList>
    </citation>
    <scope>IDENTIFICATION</scope>
</reference>
<protein>
    <recommendedName>
        <fullName evidence="1">Peptidase C2 calpain large subunit domain-containing protein</fullName>
    </recommendedName>
</protein>
<sequence>MNKTTLTIVHRNINVSPSPLRSHLQGKMPPTFFTEMTLVRRQTQLMRAREVVEIFHLRPGTYVLVPCTEIPGNECGFVLRTFYQKKDASSQVQGTYLITRLIMVMGFRVCQTPGRSW</sequence>
<evidence type="ECO:0000259" key="1">
    <source>
        <dbReference type="Pfam" id="PF01067"/>
    </source>
</evidence>
<keyword evidence="3" id="KW-1185">Reference proteome</keyword>
<reference evidence="3" key="2">
    <citation type="journal article" date="2007" name="PLoS Biol.">
        <title>Survey sequencing and comparative analysis of the elephant shark (Callorhinchus milii) genome.</title>
        <authorList>
            <person name="Venkatesh B."/>
            <person name="Kirkness E.F."/>
            <person name="Loh Y.H."/>
            <person name="Halpern A.L."/>
            <person name="Lee A.P."/>
            <person name="Johnson J."/>
            <person name="Dandona N."/>
            <person name="Viswanathan L.D."/>
            <person name="Tay A."/>
            <person name="Venter J.C."/>
            <person name="Strausberg R.L."/>
            <person name="Brenner S."/>
        </authorList>
    </citation>
    <scope>NUCLEOTIDE SEQUENCE [LARGE SCALE GENOMIC DNA]</scope>
</reference>
<evidence type="ECO:0000313" key="3">
    <source>
        <dbReference type="Proteomes" id="UP000314986"/>
    </source>
</evidence>
<dbReference type="Pfam" id="PF01067">
    <property type="entry name" value="Calpain_III"/>
    <property type="match status" value="1"/>
</dbReference>
<reference evidence="3" key="1">
    <citation type="journal article" date="2006" name="Science">
        <title>Ancient noncoding elements conserved in the human genome.</title>
        <authorList>
            <person name="Venkatesh B."/>
            <person name="Kirkness E.F."/>
            <person name="Loh Y.H."/>
            <person name="Halpern A.L."/>
            <person name="Lee A.P."/>
            <person name="Johnson J."/>
            <person name="Dandona N."/>
            <person name="Viswanathan L.D."/>
            <person name="Tay A."/>
            <person name="Venter J.C."/>
            <person name="Strausberg R.L."/>
            <person name="Brenner S."/>
        </authorList>
    </citation>
    <scope>NUCLEOTIDE SEQUENCE [LARGE SCALE GENOMIC DNA]</scope>
</reference>
<dbReference type="Proteomes" id="UP000314986">
    <property type="component" value="Unassembled WGS sequence"/>
</dbReference>
<dbReference type="InterPro" id="IPR036213">
    <property type="entry name" value="Calpain_III_sf"/>
</dbReference>
<proteinExistence type="predicted"/>
<name>A0A4W3JXU9_CALMI</name>
<feature type="domain" description="Peptidase C2 calpain large subunit" evidence="1">
    <location>
        <begin position="21"/>
        <end position="82"/>
    </location>
</feature>